<keyword evidence="3" id="KW-0808">Transferase</keyword>
<dbReference type="PROSITE" id="PS00107">
    <property type="entry name" value="PROTEIN_KINASE_ATP"/>
    <property type="match status" value="1"/>
</dbReference>
<reference evidence="3 4" key="1">
    <citation type="submission" date="2018-06" db="EMBL/GenBank/DDBJ databases">
        <title>Comparative genomics reveals the genomic features of Rhizophagus irregularis, R. cerebriforme, R. diaphanum and Gigaspora rosea, and their symbiotic lifestyle signature.</title>
        <authorList>
            <person name="Morin E."/>
            <person name="San Clemente H."/>
            <person name="Chen E.C.H."/>
            <person name="De La Providencia I."/>
            <person name="Hainaut M."/>
            <person name="Kuo A."/>
            <person name="Kohler A."/>
            <person name="Murat C."/>
            <person name="Tang N."/>
            <person name="Roy S."/>
            <person name="Loubradou J."/>
            <person name="Henrissat B."/>
            <person name="Grigoriev I.V."/>
            <person name="Corradi N."/>
            <person name="Roux C."/>
            <person name="Martin F.M."/>
        </authorList>
    </citation>
    <scope>NUCLEOTIDE SEQUENCE [LARGE SCALE GENOMIC DNA]</scope>
    <source>
        <strain evidence="3 4">DAOM 194757</strain>
    </source>
</reference>
<dbReference type="SMART" id="SM00671">
    <property type="entry name" value="SEL1"/>
    <property type="match status" value="5"/>
</dbReference>
<evidence type="ECO:0000313" key="3">
    <source>
        <dbReference type="EMBL" id="RIB20094.1"/>
    </source>
</evidence>
<feature type="domain" description="Protein kinase" evidence="2">
    <location>
        <begin position="296"/>
        <end position="551"/>
    </location>
</feature>
<dbReference type="GO" id="GO:0005524">
    <property type="term" value="F:ATP binding"/>
    <property type="evidence" value="ECO:0007669"/>
    <property type="project" value="UniProtKB-UniRule"/>
</dbReference>
<keyword evidence="4" id="KW-1185">Reference proteome</keyword>
<dbReference type="OrthoDB" id="2384430at2759"/>
<dbReference type="SUPFAM" id="SSF81901">
    <property type="entry name" value="HCP-like"/>
    <property type="match status" value="2"/>
</dbReference>
<dbReference type="PANTHER" id="PTHR43628:SF1">
    <property type="entry name" value="CHITIN SYNTHASE REGULATORY FACTOR 2-RELATED"/>
    <property type="match status" value="1"/>
</dbReference>
<keyword evidence="1" id="KW-0067">ATP-binding</keyword>
<dbReference type="SUPFAM" id="SSF56112">
    <property type="entry name" value="Protein kinase-like (PK-like)"/>
    <property type="match status" value="1"/>
</dbReference>
<dbReference type="EMBL" id="QKWP01000437">
    <property type="protein sequence ID" value="RIB20094.1"/>
    <property type="molecule type" value="Genomic_DNA"/>
</dbReference>
<protein>
    <submittedName>
        <fullName evidence="3">Kinase-like domain-containing protein</fullName>
    </submittedName>
</protein>
<feature type="binding site" evidence="1">
    <location>
        <position position="329"/>
    </location>
    <ligand>
        <name>ATP</name>
        <dbReference type="ChEBI" id="CHEBI:30616"/>
    </ligand>
</feature>
<accession>A0A397VC95</accession>
<evidence type="ECO:0000259" key="2">
    <source>
        <dbReference type="PROSITE" id="PS50011"/>
    </source>
</evidence>
<dbReference type="PANTHER" id="PTHR43628">
    <property type="entry name" value="ACTIVATOR OF C KINASE PROTEIN 1-RELATED"/>
    <property type="match status" value="1"/>
</dbReference>
<proteinExistence type="predicted"/>
<comment type="caution">
    <text evidence="3">The sequence shown here is derived from an EMBL/GenBank/DDBJ whole genome shotgun (WGS) entry which is preliminary data.</text>
</comment>
<organism evidence="3 4">
    <name type="scientific">Gigaspora rosea</name>
    <dbReference type="NCBI Taxonomy" id="44941"/>
    <lineage>
        <taxon>Eukaryota</taxon>
        <taxon>Fungi</taxon>
        <taxon>Fungi incertae sedis</taxon>
        <taxon>Mucoromycota</taxon>
        <taxon>Glomeromycotina</taxon>
        <taxon>Glomeromycetes</taxon>
        <taxon>Diversisporales</taxon>
        <taxon>Gigasporaceae</taxon>
        <taxon>Gigaspora</taxon>
    </lineage>
</organism>
<dbReference type="STRING" id="44941.A0A397VC95"/>
<evidence type="ECO:0000313" key="4">
    <source>
        <dbReference type="Proteomes" id="UP000266673"/>
    </source>
</evidence>
<dbReference type="Gene3D" id="1.10.510.10">
    <property type="entry name" value="Transferase(Phosphotransferase) domain 1"/>
    <property type="match status" value="1"/>
</dbReference>
<dbReference type="InterPro" id="IPR006597">
    <property type="entry name" value="Sel1-like"/>
</dbReference>
<evidence type="ECO:0000256" key="1">
    <source>
        <dbReference type="PROSITE-ProRule" id="PRU10141"/>
    </source>
</evidence>
<dbReference type="Gene3D" id="1.25.40.10">
    <property type="entry name" value="Tetratricopeptide repeat domain"/>
    <property type="match status" value="3"/>
</dbReference>
<gene>
    <name evidence="3" type="ORF">C2G38_2180182</name>
</gene>
<dbReference type="GO" id="GO:0004672">
    <property type="term" value="F:protein kinase activity"/>
    <property type="evidence" value="ECO:0007669"/>
    <property type="project" value="InterPro"/>
</dbReference>
<dbReference type="InterPro" id="IPR017441">
    <property type="entry name" value="Protein_kinase_ATP_BS"/>
</dbReference>
<dbReference type="InterPro" id="IPR011009">
    <property type="entry name" value="Kinase-like_dom_sf"/>
</dbReference>
<dbReference type="PROSITE" id="PS50011">
    <property type="entry name" value="PROTEIN_KINASE_DOM"/>
    <property type="match status" value="1"/>
</dbReference>
<keyword evidence="3" id="KW-0418">Kinase</keyword>
<dbReference type="Pfam" id="PF07714">
    <property type="entry name" value="PK_Tyr_Ser-Thr"/>
    <property type="match status" value="1"/>
</dbReference>
<sequence>MPNYNNSFVNQQEKIGSSLKITQVAYNNTQLYLEDNKFQYLSQDSLNEIVKEMCTLYKEKKLEDKNPSLILDILEQYLIKKKQNPVNFINFCLNEKINPMVQIMLADCYRFGKWVEKDEHKAFIYYQKSAVMGCALGFNEIRLYCYRFGKWVEKDEHKAFIYYQKSARGDVNGAIGAGCCYHHGIGVEKNGHKAFIYYQKSADMGHAGGASSIGNCYLYGIGVEKDENKAFIYYRKSAEMGYVRGMSSFAKCYRSGIGVIRDLDKAKDWYQRSREIYLSLGNESNYHLSWIPFDAFKGFELIGRGGFATVHRAIGFDKIQYTSRPVALKLFHESNNYLKEFIREHIVISVLKIQTFLRCFGVSKDKDSKNYFLVMEYALEGCLRKNLHAIAQVNWRDKLNMLQSIAYDLQIIHSQDFIHRDLHSGNILLNSLKRDGNQLIDNHFTDITFHRQLFTDTFILPTVYFTEAHFTDKVILVIVVRVRVELGRIRAKVRVLFGKKLVGEMNFGETNCRAYIADLGLSITANIASKSNSNGIYGILPYIAPEQTSIY</sequence>
<dbReference type="Proteomes" id="UP000266673">
    <property type="component" value="Unassembled WGS sequence"/>
</dbReference>
<keyword evidence="1" id="KW-0547">Nucleotide-binding</keyword>
<dbReference type="InterPro" id="IPR000719">
    <property type="entry name" value="Prot_kinase_dom"/>
</dbReference>
<dbReference type="InterPro" id="IPR001245">
    <property type="entry name" value="Ser-Thr/Tyr_kinase_cat_dom"/>
</dbReference>
<dbReference type="InterPro" id="IPR052945">
    <property type="entry name" value="Mitotic_Regulator"/>
</dbReference>
<dbReference type="InterPro" id="IPR011990">
    <property type="entry name" value="TPR-like_helical_dom_sf"/>
</dbReference>
<name>A0A397VC95_9GLOM</name>
<dbReference type="Pfam" id="PF08238">
    <property type="entry name" value="Sel1"/>
    <property type="match status" value="5"/>
</dbReference>
<dbReference type="AlphaFoldDB" id="A0A397VC95"/>